<name>A0A2P6RE82_ROSCH</name>
<dbReference type="EMBL" id="PDCK01000041">
    <property type="protein sequence ID" value="PRQ44740.1"/>
    <property type="molecule type" value="Genomic_DNA"/>
</dbReference>
<dbReference type="Gramene" id="PRQ44740">
    <property type="protein sequence ID" value="PRQ44740"/>
    <property type="gene ID" value="RchiOBHm_Chr3g0482551"/>
</dbReference>
<dbReference type="Proteomes" id="UP000238479">
    <property type="component" value="Chromosome 3"/>
</dbReference>
<evidence type="ECO:0000313" key="1">
    <source>
        <dbReference type="EMBL" id="PRQ44740.1"/>
    </source>
</evidence>
<keyword evidence="1" id="KW-0560">Oxidoreductase</keyword>
<keyword evidence="2" id="KW-1185">Reference proteome</keyword>
<reference evidence="1 2" key="1">
    <citation type="journal article" date="2018" name="Nat. Genet.">
        <title>The Rosa genome provides new insights in the design of modern roses.</title>
        <authorList>
            <person name="Bendahmane M."/>
        </authorList>
    </citation>
    <scope>NUCLEOTIDE SEQUENCE [LARGE SCALE GENOMIC DNA]</scope>
    <source>
        <strain evidence="2">cv. Old Blush</strain>
    </source>
</reference>
<evidence type="ECO:0000313" key="2">
    <source>
        <dbReference type="Proteomes" id="UP000238479"/>
    </source>
</evidence>
<protein>
    <submittedName>
        <fullName evidence="1">Putative psoralen synthase</fullName>
        <ecNumber evidence="1">1.14.14.141</ecNumber>
    </submittedName>
</protein>
<gene>
    <name evidence="1" type="ORF">RchiOBHm_Chr3g0482551</name>
</gene>
<sequence length="53" mass="5914">MVVTEMALASIVHNFTWSLPGDEKLEDLYMTESTGAVVHRKYPLKAVAIPYSC</sequence>
<comment type="caution">
    <text evidence="1">The sequence shown here is derived from an EMBL/GenBank/DDBJ whole genome shotgun (WGS) entry which is preliminary data.</text>
</comment>
<organism evidence="1 2">
    <name type="scientific">Rosa chinensis</name>
    <name type="common">China rose</name>
    <dbReference type="NCBI Taxonomy" id="74649"/>
    <lineage>
        <taxon>Eukaryota</taxon>
        <taxon>Viridiplantae</taxon>
        <taxon>Streptophyta</taxon>
        <taxon>Embryophyta</taxon>
        <taxon>Tracheophyta</taxon>
        <taxon>Spermatophyta</taxon>
        <taxon>Magnoliopsida</taxon>
        <taxon>eudicotyledons</taxon>
        <taxon>Gunneridae</taxon>
        <taxon>Pentapetalae</taxon>
        <taxon>rosids</taxon>
        <taxon>fabids</taxon>
        <taxon>Rosales</taxon>
        <taxon>Rosaceae</taxon>
        <taxon>Rosoideae</taxon>
        <taxon>Rosoideae incertae sedis</taxon>
        <taxon>Rosa</taxon>
    </lineage>
</organism>
<accession>A0A2P6RE82</accession>
<dbReference type="GO" id="GO:0102876">
    <property type="term" value="F:psoralen synthase (NADPH) activity"/>
    <property type="evidence" value="ECO:0007669"/>
    <property type="project" value="UniProtKB-EC"/>
</dbReference>
<dbReference type="AlphaFoldDB" id="A0A2P6RE82"/>
<proteinExistence type="predicted"/>
<dbReference type="EC" id="1.14.14.141" evidence="1"/>